<dbReference type="Pfam" id="PF15003">
    <property type="entry name" value="HAUS2"/>
    <property type="match status" value="1"/>
</dbReference>
<sequence length="81" mass="8908">MSDALSIASDLGFSVSLSPPPPSLPSSHADDDLIRVLRELTTVQRKIADLQVQLQGRKLIVCERKHLEVSTTLASSPFFNY</sequence>
<evidence type="ECO:0000313" key="2">
    <source>
        <dbReference type="Proteomes" id="UP001372338"/>
    </source>
</evidence>
<gene>
    <name evidence="1" type="ORF">RIF29_15170</name>
</gene>
<dbReference type="EMBL" id="JAYWIO010000003">
    <property type="protein sequence ID" value="KAK7274097.1"/>
    <property type="molecule type" value="Genomic_DNA"/>
</dbReference>
<dbReference type="InterPro" id="IPR028346">
    <property type="entry name" value="HAUS2"/>
</dbReference>
<dbReference type="PANTHER" id="PTHR16039:SF1">
    <property type="entry name" value="HAUS AUGMIN-LIKE COMPLEX SUBUNIT 2"/>
    <property type="match status" value="1"/>
</dbReference>
<dbReference type="GO" id="GO:1990498">
    <property type="term" value="C:mitotic spindle microtubule"/>
    <property type="evidence" value="ECO:0007669"/>
    <property type="project" value="TreeGrafter"/>
</dbReference>
<dbReference type="PANTHER" id="PTHR16039">
    <property type="entry name" value="HAUS AUGMIN-LIKE COMPLEX SUBUNIT 2"/>
    <property type="match status" value="1"/>
</dbReference>
<accession>A0AAN9FD12</accession>
<dbReference type="GO" id="GO:0051225">
    <property type="term" value="P:spindle assembly"/>
    <property type="evidence" value="ECO:0007669"/>
    <property type="project" value="InterPro"/>
</dbReference>
<organism evidence="1 2">
    <name type="scientific">Crotalaria pallida</name>
    <name type="common">Smooth rattlebox</name>
    <name type="synonym">Crotalaria striata</name>
    <dbReference type="NCBI Taxonomy" id="3830"/>
    <lineage>
        <taxon>Eukaryota</taxon>
        <taxon>Viridiplantae</taxon>
        <taxon>Streptophyta</taxon>
        <taxon>Embryophyta</taxon>
        <taxon>Tracheophyta</taxon>
        <taxon>Spermatophyta</taxon>
        <taxon>Magnoliopsida</taxon>
        <taxon>eudicotyledons</taxon>
        <taxon>Gunneridae</taxon>
        <taxon>Pentapetalae</taxon>
        <taxon>rosids</taxon>
        <taxon>fabids</taxon>
        <taxon>Fabales</taxon>
        <taxon>Fabaceae</taxon>
        <taxon>Papilionoideae</taxon>
        <taxon>50 kb inversion clade</taxon>
        <taxon>genistoids sensu lato</taxon>
        <taxon>core genistoids</taxon>
        <taxon>Crotalarieae</taxon>
        <taxon>Crotalaria</taxon>
    </lineage>
</organism>
<protein>
    <submittedName>
        <fullName evidence="1">Uncharacterized protein</fullName>
    </submittedName>
</protein>
<dbReference type="AlphaFoldDB" id="A0AAN9FD12"/>
<dbReference type="GO" id="GO:0007020">
    <property type="term" value="P:microtubule nucleation"/>
    <property type="evidence" value="ECO:0007669"/>
    <property type="project" value="TreeGrafter"/>
</dbReference>
<dbReference type="Proteomes" id="UP001372338">
    <property type="component" value="Unassembled WGS sequence"/>
</dbReference>
<keyword evidence="2" id="KW-1185">Reference proteome</keyword>
<comment type="caution">
    <text evidence="1">The sequence shown here is derived from an EMBL/GenBank/DDBJ whole genome shotgun (WGS) entry which is preliminary data.</text>
</comment>
<name>A0AAN9FD12_CROPI</name>
<proteinExistence type="predicted"/>
<reference evidence="1 2" key="1">
    <citation type="submission" date="2024-01" db="EMBL/GenBank/DDBJ databases">
        <title>The genomes of 5 underutilized Papilionoideae crops provide insights into root nodulation and disease resistanc.</title>
        <authorList>
            <person name="Yuan L."/>
        </authorList>
    </citation>
    <scope>NUCLEOTIDE SEQUENCE [LARGE SCALE GENOMIC DNA]</scope>
    <source>
        <strain evidence="1">ZHUSHIDOU_FW_LH</strain>
        <tissue evidence="1">Leaf</tissue>
    </source>
</reference>
<dbReference type="GO" id="GO:0031023">
    <property type="term" value="P:microtubule organizing center organization"/>
    <property type="evidence" value="ECO:0007669"/>
    <property type="project" value="InterPro"/>
</dbReference>
<evidence type="ECO:0000313" key="1">
    <source>
        <dbReference type="EMBL" id="KAK7274097.1"/>
    </source>
</evidence>